<proteinExistence type="predicted"/>
<organism evidence="2">
    <name type="scientific">Cacopsylla melanoneura</name>
    <dbReference type="NCBI Taxonomy" id="428564"/>
    <lineage>
        <taxon>Eukaryota</taxon>
        <taxon>Metazoa</taxon>
        <taxon>Ecdysozoa</taxon>
        <taxon>Arthropoda</taxon>
        <taxon>Hexapoda</taxon>
        <taxon>Insecta</taxon>
        <taxon>Pterygota</taxon>
        <taxon>Neoptera</taxon>
        <taxon>Paraneoptera</taxon>
        <taxon>Hemiptera</taxon>
        <taxon>Sternorrhyncha</taxon>
        <taxon>Psylloidea</taxon>
        <taxon>Psyllidae</taxon>
        <taxon>Psyllinae</taxon>
        <taxon>Cacopsylla</taxon>
    </lineage>
</organism>
<keyword evidence="1" id="KW-0812">Transmembrane</keyword>
<protein>
    <submittedName>
        <fullName evidence="2">Uncharacterized protein</fullName>
    </submittedName>
</protein>
<evidence type="ECO:0000313" key="2">
    <source>
        <dbReference type="EMBL" id="CAG6624253.1"/>
    </source>
</evidence>
<dbReference type="EMBL" id="HBUF01056738">
    <property type="protein sequence ID" value="CAG6624255.1"/>
    <property type="molecule type" value="Transcribed_RNA"/>
</dbReference>
<dbReference type="AlphaFoldDB" id="A0A8D8MB13"/>
<keyword evidence="1" id="KW-0472">Membrane</keyword>
<feature type="transmembrane region" description="Helical" evidence="1">
    <location>
        <begin position="47"/>
        <end position="72"/>
    </location>
</feature>
<dbReference type="EMBL" id="HBUF01056737">
    <property type="protein sequence ID" value="CAG6624253.1"/>
    <property type="molecule type" value="Transcribed_RNA"/>
</dbReference>
<reference evidence="2" key="1">
    <citation type="submission" date="2021-05" db="EMBL/GenBank/DDBJ databases">
        <authorList>
            <person name="Alioto T."/>
            <person name="Alioto T."/>
            <person name="Gomez Garrido J."/>
        </authorList>
    </citation>
    <scope>NUCLEOTIDE SEQUENCE</scope>
</reference>
<accession>A0A8D8MB13</accession>
<evidence type="ECO:0000256" key="1">
    <source>
        <dbReference type="SAM" id="Phobius"/>
    </source>
</evidence>
<sequence>MKQDKRGPHSYRGIRGVACKGLCLACLSCIVDLCQVRRLDRVYRLRIPVGTGLFSFLRPLYLVSLMLVHHLLPVELRFSIQALIMPPHPLIESSPLYTVRILPHQLVPIKTRLFLRKLIVAHQEALRRHREAFQK</sequence>
<keyword evidence="1" id="KW-1133">Transmembrane helix</keyword>
<name>A0A8D8MB13_9HEMI</name>